<evidence type="ECO:0000256" key="2">
    <source>
        <dbReference type="SAM" id="SignalP"/>
    </source>
</evidence>
<feature type="chain" id="PRO_5010729781" description="Type-F conjugative transfer system pilin assembly protein TrbC" evidence="2">
    <location>
        <begin position="21"/>
        <end position="203"/>
    </location>
</feature>
<evidence type="ECO:0008006" key="5">
    <source>
        <dbReference type="Google" id="ProtNLM"/>
    </source>
</evidence>
<reference evidence="3 4" key="2">
    <citation type="journal article" date="2017" name="Plant Pathol.">
        <title>Pathogenicity and virulence gene content of Xanthomonas strains infecting Araceae, formerly known as Xanthomonas axonopodis pv. dieffenbachiae.</title>
        <authorList>
            <person name="Constantin E.C."/>
            <person name="Haegeman A."/>
            <person name="Van Vaerenbergh J."/>
            <person name="Baeyen S."/>
            <person name="Van Malderghem C."/>
            <person name="Maes M."/>
            <person name="Cottyn B."/>
        </authorList>
    </citation>
    <scope>NUCLEOTIDE SEQUENCE [LARGE SCALE GENOMIC DNA]</scope>
    <source>
        <strain evidence="3 4">LMG 25940</strain>
    </source>
</reference>
<reference evidence="3 4" key="1">
    <citation type="journal article" date="2016" name="Plant Pathol.">
        <title>Genetic characterization of strains named as Xanthomonas axonopodis pv. dieffenbachiae leads to a taxonomic revision of the X. axonopodis species complex.</title>
        <authorList>
            <person name="Constantin E.C."/>
            <person name="Cleenwerck I."/>
            <person name="Maes M."/>
            <person name="Baeyen S."/>
            <person name="Van Malderghem C."/>
            <person name="De Vos P."/>
            <person name="Cottyn B."/>
        </authorList>
    </citation>
    <scope>NUCLEOTIDE SEQUENCE [LARGE SCALE GENOMIC DNA]</scope>
    <source>
        <strain evidence="3 4">LMG 25940</strain>
    </source>
</reference>
<protein>
    <recommendedName>
        <fullName evidence="5">Type-F conjugative transfer system pilin assembly protein TrbC</fullName>
    </recommendedName>
</protein>
<evidence type="ECO:0000313" key="3">
    <source>
        <dbReference type="EMBL" id="OQP80735.1"/>
    </source>
</evidence>
<sequence length="203" mass="22530">MKMVLLGMLLWGQWAMPVQAFAEDAEEQPARQQSMNASYRQQLLALADADQKIRAEIRGAVTAQQLQANQGAAKEMAMRLVASQRENQAALSRLIDQFGFPDIPSVGEEGAHAGFLIAQHSTDRAFRDDFLQKMQAAAQRGAYSTADLALFIDRNLIMSGKPQRYGTQRRADGSLFELENPAELKKRRAEAGLPEEEDSVRGH</sequence>
<organism evidence="3 4">
    <name type="scientific">Xanthomonas phaseoli pv. dieffenbachiae</name>
    <dbReference type="NCBI Taxonomy" id="92828"/>
    <lineage>
        <taxon>Bacteria</taxon>
        <taxon>Pseudomonadati</taxon>
        <taxon>Pseudomonadota</taxon>
        <taxon>Gammaproteobacteria</taxon>
        <taxon>Lysobacterales</taxon>
        <taxon>Lysobacteraceae</taxon>
        <taxon>Xanthomonas</taxon>
    </lineage>
</organism>
<proteinExistence type="predicted"/>
<dbReference type="AlphaFoldDB" id="A0A1V9HCY1"/>
<keyword evidence="2" id="KW-0732">Signal</keyword>
<dbReference type="Pfam" id="PF20329">
    <property type="entry name" value="DUF6624"/>
    <property type="match status" value="1"/>
</dbReference>
<accession>A0A1V9HCY1</accession>
<feature type="region of interest" description="Disordered" evidence="1">
    <location>
        <begin position="163"/>
        <end position="203"/>
    </location>
</feature>
<dbReference type="GeneID" id="93993113"/>
<dbReference type="InterPro" id="IPR046732">
    <property type="entry name" value="DUF6624"/>
</dbReference>
<feature type="signal peptide" evidence="2">
    <location>
        <begin position="1"/>
        <end position="20"/>
    </location>
</feature>
<name>A0A1V9HCY1_9XANT</name>
<evidence type="ECO:0000256" key="1">
    <source>
        <dbReference type="SAM" id="MobiDB-lite"/>
    </source>
</evidence>
<gene>
    <name evidence="3" type="ORF">IM53_006645</name>
</gene>
<dbReference type="RefSeq" id="WP_057678901.1">
    <property type="nucleotide sequence ID" value="NZ_CP041380.1"/>
</dbReference>
<dbReference type="STRING" id="1437877.GCA_001564415_00547"/>
<feature type="compositionally biased region" description="Acidic residues" evidence="1">
    <location>
        <begin position="193"/>
        <end position="203"/>
    </location>
</feature>
<evidence type="ECO:0000313" key="4">
    <source>
        <dbReference type="Proteomes" id="UP000050546"/>
    </source>
</evidence>
<dbReference type="Proteomes" id="UP000050546">
    <property type="component" value="Unassembled WGS sequence"/>
</dbReference>
<dbReference type="EMBL" id="JPYI02000036">
    <property type="protein sequence ID" value="OQP80735.1"/>
    <property type="molecule type" value="Genomic_DNA"/>
</dbReference>
<comment type="caution">
    <text evidence="3">The sequence shown here is derived from an EMBL/GenBank/DDBJ whole genome shotgun (WGS) entry which is preliminary data.</text>
</comment>